<dbReference type="PANTHER" id="PTHR33164">
    <property type="entry name" value="TRANSCRIPTIONAL REGULATOR, MARR FAMILY"/>
    <property type="match status" value="1"/>
</dbReference>
<feature type="domain" description="HTH marR-type" evidence="2">
    <location>
        <begin position="37"/>
        <end position="237"/>
    </location>
</feature>
<feature type="compositionally biased region" description="Gly residues" evidence="1">
    <location>
        <begin position="107"/>
        <end position="116"/>
    </location>
</feature>
<dbReference type="InterPro" id="IPR000835">
    <property type="entry name" value="HTH_MarR-typ"/>
</dbReference>
<dbReference type="PANTHER" id="PTHR33164:SF57">
    <property type="entry name" value="MARR-FAMILY TRANSCRIPTIONAL REGULATOR"/>
    <property type="match status" value="1"/>
</dbReference>
<dbReference type="PROSITE" id="PS50995">
    <property type="entry name" value="HTH_MARR_2"/>
    <property type="match status" value="1"/>
</dbReference>
<dbReference type="Proteomes" id="UP001501196">
    <property type="component" value="Unassembled WGS sequence"/>
</dbReference>
<reference evidence="3 4" key="1">
    <citation type="journal article" date="2019" name="Int. J. Syst. Evol. Microbiol.">
        <title>The Global Catalogue of Microorganisms (GCM) 10K type strain sequencing project: providing services to taxonomists for standard genome sequencing and annotation.</title>
        <authorList>
            <consortium name="The Broad Institute Genomics Platform"/>
            <consortium name="The Broad Institute Genome Sequencing Center for Infectious Disease"/>
            <person name="Wu L."/>
            <person name="Ma J."/>
        </authorList>
    </citation>
    <scope>NUCLEOTIDE SEQUENCE [LARGE SCALE GENOMIC DNA]</scope>
    <source>
        <strain evidence="3 4">JCM 15672</strain>
    </source>
</reference>
<evidence type="ECO:0000259" key="2">
    <source>
        <dbReference type="PROSITE" id="PS50995"/>
    </source>
</evidence>
<dbReference type="SMART" id="SM00347">
    <property type="entry name" value="HTH_MARR"/>
    <property type="match status" value="1"/>
</dbReference>
<evidence type="ECO:0000256" key="1">
    <source>
        <dbReference type="SAM" id="MobiDB-lite"/>
    </source>
</evidence>
<dbReference type="SUPFAM" id="SSF46785">
    <property type="entry name" value="Winged helix' DNA-binding domain"/>
    <property type="match status" value="1"/>
</dbReference>
<dbReference type="EMBL" id="BAAAPW010000002">
    <property type="protein sequence ID" value="GAA2033080.1"/>
    <property type="molecule type" value="Genomic_DNA"/>
</dbReference>
<dbReference type="InterPro" id="IPR011991">
    <property type="entry name" value="ArsR-like_HTH"/>
</dbReference>
<dbReference type="InterPro" id="IPR039422">
    <property type="entry name" value="MarR/SlyA-like"/>
</dbReference>
<feature type="compositionally biased region" description="Gly residues" evidence="1">
    <location>
        <begin position="53"/>
        <end position="75"/>
    </location>
</feature>
<keyword evidence="4" id="KW-1185">Reference proteome</keyword>
<organism evidence="3 4">
    <name type="scientific">Agromyces tropicus</name>
    <dbReference type="NCBI Taxonomy" id="555371"/>
    <lineage>
        <taxon>Bacteria</taxon>
        <taxon>Bacillati</taxon>
        <taxon>Actinomycetota</taxon>
        <taxon>Actinomycetes</taxon>
        <taxon>Micrococcales</taxon>
        <taxon>Microbacteriaceae</taxon>
        <taxon>Agromyces</taxon>
    </lineage>
</organism>
<name>A0ABN2UD32_9MICO</name>
<evidence type="ECO:0000313" key="4">
    <source>
        <dbReference type="Proteomes" id="UP001501196"/>
    </source>
</evidence>
<dbReference type="Pfam" id="PF12802">
    <property type="entry name" value="MarR_2"/>
    <property type="match status" value="1"/>
</dbReference>
<dbReference type="CDD" id="cd00090">
    <property type="entry name" value="HTH_ARSR"/>
    <property type="match status" value="1"/>
</dbReference>
<comment type="caution">
    <text evidence="3">The sequence shown here is derived from an EMBL/GenBank/DDBJ whole genome shotgun (WGS) entry which is preliminary data.</text>
</comment>
<dbReference type="Gene3D" id="1.10.10.10">
    <property type="entry name" value="Winged helix-like DNA-binding domain superfamily/Winged helix DNA-binding domain"/>
    <property type="match status" value="1"/>
</dbReference>
<evidence type="ECO:0000313" key="3">
    <source>
        <dbReference type="EMBL" id="GAA2033080.1"/>
    </source>
</evidence>
<dbReference type="InterPro" id="IPR036388">
    <property type="entry name" value="WH-like_DNA-bd_sf"/>
</dbReference>
<sequence length="244" mass="25921">MSCDKYMQHDMHLGCMSSDMYPEEVDDGQTADSGDPVERIEAALASLRRGGRPPWGGHDGPGSPFGRGGPGGPGGPHHHGEPHGGPHGGPWGGRPHEESDPDRAPDGGPGGPWGGGRGRRGGRGPWEFRVGPVARARLLAMLDAADRPMSVTELAGAIGVDQPRASRLVQAGVDEGLVVREADPEDARRTRIRLTDAGRRAVRSATTSRRRTIEAALDGFSDDERAQLADLLARFAEGLHRAHR</sequence>
<proteinExistence type="predicted"/>
<feature type="region of interest" description="Disordered" evidence="1">
    <location>
        <begin position="18"/>
        <end position="125"/>
    </location>
</feature>
<protein>
    <recommendedName>
        <fullName evidence="2">HTH marR-type domain-containing protein</fullName>
    </recommendedName>
</protein>
<dbReference type="PRINTS" id="PR00598">
    <property type="entry name" value="HTHMARR"/>
</dbReference>
<dbReference type="InterPro" id="IPR036390">
    <property type="entry name" value="WH_DNA-bd_sf"/>
</dbReference>
<feature type="compositionally biased region" description="Basic and acidic residues" evidence="1">
    <location>
        <begin position="94"/>
        <end position="105"/>
    </location>
</feature>
<gene>
    <name evidence="3" type="ORF">GCM10009819_16440</name>
</gene>
<accession>A0ABN2UD32</accession>